<dbReference type="KEGG" id="ntp:CRH09_30805"/>
<proteinExistence type="predicted"/>
<sequence length="151" mass="17125">MQVQLTETPFQVCYYLKFRGSLKRSEMRTTKMQRERALTTSLPFAVLPNPFQYLATISAGGEADHHSLATVLQSLTDRFIDPIVRGLLVRKRVASMVVVVPATEPVKRFGFGQKYFQCRRDVRSDTNAIEHCVASEPMILGRELRACWCAA</sequence>
<dbReference type="Proteomes" id="UP000221961">
    <property type="component" value="Chromosome"/>
</dbReference>
<gene>
    <name evidence="1" type="ORF">CRH09_30805</name>
</gene>
<organism evidence="1 2">
    <name type="scientific">Nocardia terpenica</name>
    <dbReference type="NCBI Taxonomy" id="455432"/>
    <lineage>
        <taxon>Bacteria</taxon>
        <taxon>Bacillati</taxon>
        <taxon>Actinomycetota</taxon>
        <taxon>Actinomycetes</taxon>
        <taxon>Mycobacteriales</taxon>
        <taxon>Nocardiaceae</taxon>
        <taxon>Nocardia</taxon>
    </lineage>
</organism>
<dbReference type="AlphaFoldDB" id="A0A291RRQ1"/>
<protein>
    <submittedName>
        <fullName evidence="1">Uncharacterized protein</fullName>
    </submittedName>
</protein>
<name>A0A291RRQ1_9NOCA</name>
<accession>A0A291RRQ1</accession>
<reference evidence="1 2" key="1">
    <citation type="submission" date="2017-10" db="EMBL/GenBank/DDBJ databases">
        <title>Comparative genomics between pathogenic Norcardia.</title>
        <authorList>
            <person name="Zeng L."/>
        </authorList>
    </citation>
    <scope>NUCLEOTIDE SEQUENCE [LARGE SCALE GENOMIC DNA]</scope>
    <source>
        <strain evidence="1 2">NC_YFY_NT001</strain>
    </source>
</reference>
<evidence type="ECO:0000313" key="2">
    <source>
        <dbReference type="Proteomes" id="UP000221961"/>
    </source>
</evidence>
<dbReference type="EMBL" id="CP023778">
    <property type="protein sequence ID" value="ATL69914.1"/>
    <property type="molecule type" value="Genomic_DNA"/>
</dbReference>
<evidence type="ECO:0000313" key="1">
    <source>
        <dbReference type="EMBL" id="ATL69914.1"/>
    </source>
</evidence>